<evidence type="ECO:0000313" key="1">
    <source>
        <dbReference type="Ensembl" id="ENSMSIP00000010354.1"/>
    </source>
</evidence>
<sequence length="71" mass="8077">MGTKYPWKELKRQRLALTPSAMVVAGAEQQQFYLLLRNLLSPNNVVQKQGEETYENSLGSRVPYTDVALHV</sequence>
<evidence type="ECO:0000313" key="2">
    <source>
        <dbReference type="Proteomes" id="UP000694415"/>
    </source>
</evidence>
<protein>
    <submittedName>
        <fullName evidence="1">Uncharacterized protein</fullName>
    </submittedName>
</protein>
<accession>A0A8C6GQX8</accession>
<reference evidence="1" key="1">
    <citation type="submission" date="2025-08" db="UniProtKB">
        <authorList>
            <consortium name="Ensembl"/>
        </authorList>
    </citation>
    <scope>IDENTIFICATION</scope>
</reference>
<proteinExistence type="predicted"/>
<reference evidence="1" key="2">
    <citation type="submission" date="2025-09" db="UniProtKB">
        <authorList>
            <consortium name="Ensembl"/>
        </authorList>
    </citation>
    <scope>IDENTIFICATION</scope>
</reference>
<dbReference type="Ensembl" id="ENSMSIT00000013106.1">
    <property type="protein sequence ID" value="ENSMSIP00000010354.1"/>
    <property type="gene ID" value="ENSMSIG00000009076.1"/>
</dbReference>
<organism evidence="1 2">
    <name type="scientific">Mus spicilegus</name>
    <name type="common">Mound-building mouse</name>
    <dbReference type="NCBI Taxonomy" id="10103"/>
    <lineage>
        <taxon>Eukaryota</taxon>
        <taxon>Metazoa</taxon>
        <taxon>Chordata</taxon>
        <taxon>Craniata</taxon>
        <taxon>Vertebrata</taxon>
        <taxon>Euteleostomi</taxon>
        <taxon>Mammalia</taxon>
        <taxon>Eutheria</taxon>
        <taxon>Euarchontoglires</taxon>
        <taxon>Glires</taxon>
        <taxon>Rodentia</taxon>
        <taxon>Myomorpha</taxon>
        <taxon>Muroidea</taxon>
        <taxon>Muridae</taxon>
        <taxon>Murinae</taxon>
        <taxon>Mus</taxon>
        <taxon>Mus</taxon>
    </lineage>
</organism>
<keyword evidence="2" id="KW-1185">Reference proteome</keyword>
<name>A0A8C6GQX8_MUSSI</name>
<dbReference type="Proteomes" id="UP000694415">
    <property type="component" value="Unplaced"/>
</dbReference>
<dbReference type="AlphaFoldDB" id="A0A8C6GQX8"/>